<dbReference type="GO" id="GO:0006488">
    <property type="term" value="P:dolichol-linked oligosaccharide biosynthetic process"/>
    <property type="evidence" value="ECO:0007669"/>
    <property type="project" value="InterPro"/>
</dbReference>
<organism evidence="6 7">
    <name type="scientific">Neosynechococcus sphagnicola sy1</name>
    <dbReference type="NCBI Taxonomy" id="1497020"/>
    <lineage>
        <taxon>Bacteria</taxon>
        <taxon>Bacillati</taxon>
        <taxon>Cyanobacteriota</taxon>
        <taxon>Cyanophyceae</taxon>
        <taxon>Neosynechococcales</taxon>
        <taxon>Neosynechococcaceae</taxon>
        <taxon>Neosynechococcus</taxon>
    </lineage>
</organism>
<accession>A0A098TLL3</accession>
<evidence type="ECO:0000313" key="6">
    <source>
        <dbReference type="EMBL" id="KGF72762.1"/>
    </source>
</evidence>
<dbReference type="Pfam" id="PF08660">
    <property type="entry name" value="Alg14"/>
    <property type="match status" value="1"/>
</dbReference>
<dbReference type="AlphaFoldDB" id="A0A098TLL3"/>
<dbReference type="OrthoDB" id="555447at2"/>
<keyword evidence="5" id="KW-0472">Membrane</keyword>
<dbReference type="Gene3D" id="3.40.50.2000">
    <property type="entry name" value="Glycogen Phosphorylase B"/>
    <property type="match status" value="1"/>
</dbReference>
<keyword evidence="3" id="KW-0256">Endoplasmic reticulum</keyword>
<evidence type="ECO:0000256" key="5">
    <source>
        <dbReference type="ARBA" id="ARBA00023136"/>
    </source>
</evidence>
<dbReference type="InterPro" id="IPR013969">
    <property type="entry name" value="Oligosacch_biosynth_Alg14"/>
</dbReference>
<evidence type="ECO:0000256" key="2">
    <source>
        <dbReference type="ARBA" id="ARBA00022692"/>
    </source>
</evidence>
<sequence>MKILLVCSTGGHFRTLHQLHPFWQHHERVWVTFRSAATETALAEEQVYWAWSPTNRHLPNLIRNFLLSWQVLFQEHPDLVLSTGAGVAVPFLIVGKLLGCQTVFIESITRVRQLSLSARLVLPFLDALYVQWPELLIRYPQAEYIGTPSLSTTL</sequence>
<dbReference type="PANTHER" id="PTHR12154:SF4">
    <property type="entry name" value="UDP-N-ACETYLGLUCOSAMINE TRANSFERASE SUBUNIT ALG14 HOMOLOG"/>
    <property type="match status" value="1"/>
</dbReference>
<evidence type="ECO:0000313" key="7">
    <source>
        <dbReference type="Proteomes" id="UP000030170"/>
    </source>
</evidence>
<dbReference type="GO" id="GO:0004577">
    <property type="term" value="F:N-acetylglucosaminyldiphosphodolichol N-acetylglucosaminyltransferase activity"/>
    <property type="evidence" value="ECO:0007669"/>
    <property type="project" value="TreeGrafter"/>
</dbReference>
<evidence type="ECO:0000256" key="1">
    <source>
        <dbReference type="ARBA" id="ARBA00004389"/>
    </source>
</evidence>
<proteinExistence type="predicted"/>
<comment type="subcellular location">
    <subcellularLocation>
        <location evidence="1">Endoplasmic reticulum membrane</location>
        <topology evidence="1">Single-pass membrane protein</topology>
    </subcellularLocation>
</comment>
<gene>
    <name evidence="6" type="ORF">DO97_05395</name>
</gene>
<keyword evidence="2" id="KW-0812">Transmembrane</keyword>
<dbReference type="STRING" id="1497020.DO97_05395"/>
<dbReference type="SUPFAM" id="SSF53756">
    <property type="entry name" value="UDP-Glycosyltransferase/glycogen phosphorylase"/>
    <property type="match status" value="1"/>
</dbReference>
<evidence type="ECO:0000256" key="3">
    <source>
        <dbReference type="ARBA" id="ARBA00022824"/>
    </source>
</evidence>
<name>A0A098TLL3_9CYAN</name>
<dbReference type="NCBIfam" id="NF041549">
    <property type="entry name" value="PssD"/>
    <property type="match status" value="1"/>
</dbReference>
<keyword evidence="6" id="KW-0808">Transferase</keyword>
<dbReference type="EMBL" id="JJML01000019">
    <property type="protein sequence ID" value="KGF72762.1"/>
    <property type="molecule type" value="Genomic_DNA"/>
</dbReference>
<keyword evidence="7" id="KW-1185">Reference proteome</keyword>
<protein>
    <submittedName>
        <fullName evidence="6">Glucosyl transferase</fullName>
    </submittedName>
</protein>
<keyword evidence="4" id="KW-1133">Transmembrane helix</keyword>
<evidence type="ECO:0000256" key="4">
    <source>
        <dbReference type="ARBA" id="ARBA00022989"/>
    </source>
</evidence>
<dbReference type="PANTHER" id="PTHR12154">
    <property type="entry name" value="GLYCOSYL TRANSFERASE-RELATED"/>
    <property type="match status" value="1"/>
</dbReference>
<comment type="caution">
    <text evidence="6">The sequence shown here is derived from an EMBL/GenBank/DDBJ whole genome shotgun (WGS) entry which is preliminary data.</text>
</comment>
<reference evidence="6 7" key="1">
    <citation type="journal article" date="2014" name="Mol. Ecol.">
        <title>Evolution of Synechococcus.</title>
        <authorList>
            <person name="Dvorak P."/>
            <person name="Casamatta D."/>
            <person name="Hasler P."/>
            <person name="Poulickova A."/>
            <person name="Ondrej V."/>
            <person name="Sanges R."/>
        </authorList>
    </citation>
    <scope>NUCLEOTIDE SEQUENCE [LARGE SCALE GENOMIC DNA]</scope>
    <source>
        <strain evidence="6 7">CAUP A 1101</strain>
    </source>
</reference>
<dbReference type="Proteomes" id="UP000030170">
    <property type="component" value="Unassembled WGS sequence"/>
</dbReference>